<proteinExistence type="predicted"/>
<dbReference type="InterPro" id="IPR001387">
    <property type="entry name" value="Cro/C1-type_HTH"/>
</dbReference>
<feature type="domain" description="HTH cro/C1-type" evidence="1">
    <location>
        <begin position="9"/>
        <end position="60"/>
    </location>
</feature>
<dbReference type="Pfam" id="PF13560">
    <property type="entry name" value="HTH_31"/>
    <property type="match status" value="1"/>
</dbReference>
<dbReference type="CDD" id="cd00093">
    <property type="entry name" value="HTH_XRE"/>
    <property type="match status" value="1"/>
</dbReference>
<evidence type="ECO:0000313" key="2">
    <source>
        <dbReference type="EMBL" id="HGS88395.1"/>
    </source>
</evidence>
<reference evidence="2" key="1">
    <citation type="journal article" date="2020" name="mSystems">
        <title>Genome- and Community-Level Interaction Insights into Carbon Utilization and Element Cycling Functions of Hydrothermarchaeota in Hydrothermal Sediment.</title>
        <authorList>
            <person name="Zhou Z."/>
            <person name="Liu Y."/>
            <person name="Xu W."/>
            <person name="Pan J."/>
            <person name="Luo Z.H."/>
            <person name="Li M."/>
        </authorList>
    </citation>
    <scope>NUCLEOTIDE SEQUENCE [LARGE SCALE GENOMIC DNA]</scope>
    <source>
        <strain evidence="2">SpSt-556</strain>
    </source>
</reference>
<name>A0A7C4L3D9_9CHLR</name>
<dbReference type="SMART" id="SM00530">
    <property type="entry name" value="HTH_XRE"/>
    <property type="match status" value="1"/>
</dbReference>
<dbReference type="GO" id="GO:0003677">
    <property type="term" value="F:DNA binding"/>
    <property type="evidence" value="ECO:0007669"/>
    <property type="project" value="InterPro"/>
</dbReference>
<dbReference type="Gene3D" id="1.10.260.40">
    <property type="entry name" value="lambda repressor-like DNA-binding domains"/>
    <property type="match status" value="1"/>
</dbReference>
<dbReference type="EMBL" id="DSXR01000127">
    <property type="protein sequence ID" value="HGS88395.1"/>
    <property type="molecule type" value="Genomic_DNA"/>
</dbReference>
<dbReference type="InterPro" id="IPR010982">
    <property type="entry name" value="Lambda_DNA-bd_dom_sf"/>
</dbReference>
<dbReference type="AlphaFoldDB" id="A0A7C4L3D9"/>
<dbReference type="SUPFAM" id="SSF47413">
    <property type="entry name" value="lambda repressor-like DNA-binding domains"/>
    <property type="match status" value="1"/>
</dbReference>
<organism evidence="2">
    <name type="scientific">Bellilinea caldifistulae</name>
    <dbReference type="NCBI Taxonomy" id="360411"/>
    <lineage>
        <taxon>Bacteria</taxon>
        <taxon>Bacillati</taxon>
        <taxon>Chloroflexota</taxon>
        <taxon>Anaerolineae</taxon>
        <taxon>Anaerolineales</taxon>
        <taxon>Anaerolineaceae</taxon>
        <taxon>Bellilinea</taxon>
    </lineage>
</organism>
<accession>A0A7C4L3D9</accession>
<evidence type="ECO:0000259" key="1">
    <source>
        <dbReference type="SMART" id="SM00530"/>
    </source>
</evidence>
<protein>
    <submittedName>
        <fullName evidence="2">Helix-turn-helix domain-containing protein</fullName>
    </submittedName>
</protein>
<sequence>MKVQELIEAVEERKRSLGWTDEALARALGVSRPLWSQIRSGKRRVTLDVVRGILRTFPDLEAQVMEYLKETA</sequence>
<comment type="caution">
    <text evidence="2">The sequence shown here is derived from an EMBL/GenBank/DDBJ whole genome shotgun (WGS) entry which is preliminary data.</text>
</comment>
<gene>
    <name evidence="2" type="ORF">ENT17_12385</name>
</gene>